<dbReference type="Proteomes" id="UP000004169">
    <property type="component" value="Unassembled WGS sequence"/>
</dbReference>
<dbReference type="EMBL" id="CAHP01000014">
    <property type="protein sequence ID" value="CCG40686.1"/>
    <property type="molecule type" value="Genomic_DNA"/>
</dbReference>
<evidence type="ECO:0000259" key="1">
    <source>
        <dbReference type="Pfam" id="PF03734"/>
    </source>
</evidence>
<evidence type="ECO:0000313" key="3">
    <source>
        <dbReference type="Proteomes" id="UP000004169"/>
    </source>
</evidence>
<protein>
    <recommendedName>
        <fullName evidence="1">L,D-TPase catalytic domain-containing protein</fullName>
    </recommendedName>
</protein>
<sequence length="158" mass="17376">MKPAPDLHPLVTIEFDGKEFKAVENGKVIKNWPAVLGRPGYQGAEHQGDKDNGPLPEGEWVLRQDNYQKIGPRDAVLGVIKPGKHGAWPGSVPVWGTERVWLEPSKGTDTKGRDNFSVHGGWQPGSAGCVDLTGKMGEFAGYFRNLGKDVTVRVRYNR</sequence>
<keyword evidence="3" id="KW-1185">Reference proteome</keyword>
<reference evidence="2 3" key="1">
    <citation type="journal article" date="2012" name="J. Bacteriol.">
        <title>Draft Genome Sequence of the Purple Photosynthetic Bacterium Phaeospirillum molischianum DSM120, a Particularly Versatile Bacterium.</title>
        <authorList>
            <person name="Duquesne K."/>
            <person name="Prima V."/>
            <person name="Ji B."/>
            <person name="Rouy Z."/>
            <person name="Medigue C."/>
            <person name="Talla E."/>
            <person name="Sturgis J.N."/>
        </authorList>
    </citation>
    <scope>NUCLEOTIDE SEQUENCE [LARGE SCALE GENOMIC DNA]</scope>
    <source>
        <strain evidence="3">DSM120</strain>
    </source>
</reference>
<dbReference type="OrthoDB" id="8421179at2"/>
<dbReference type="RefSeq" id="WP_002727167.1">
    <property type="nucleotide sequence ID" value="NZ_CAHP01000014.1"/>
</dbReference>
<dbReference type="GO" id="GO:0016740">
    <property type="term" value="F:transferase activity"/>
    <property type="evidence" value="ECO:0007669"/>
    <property type="project" value="InterPro"/>
</dbReference>
<dbReference type="eggNOG" id="ENOG5033GEV">
    <property type="taxonomic scope" value="Bacteria"/>
</dbReference>
<proteinExistence type="predicted"/>
<name>H8FQP8_MAGML</name>
<dbReference type="AlphaFoldDB" id="H8FQP8"/>
<dbReference type="Pfam" id="PF03734">
    <property type="entry name" value="YkuD"/>
    <property type="match status" value="1"/>
</dbReference>
<evidence type="ECO:0000313" key="2">
    <source>
        <dbReference type="EMBL" id="CCG40686.1"/>
    </source>
</evidence>
<comment type="caution">
    <text evidence="2">The sequence shown here is derived from an EMBL/GenBank/DDBJ whole genome shotgun (WGS) entry which is preliminary data.</text>
</comment>
<dbReference type="InterPro" id="IPR005490">
    <property type="entry name" value="LD_TPept_cat_dom"/>
</dbReference>
<accession>H8FQP8</accession>
<gene>
    <name evidence="2" type="ORF">PHAMO_210197</name>
</gene>
<organism evidence="2 3">
    <name type="scientific">Magnetospirillum molischianum DSM 120</name>
    <dbReference type="NCBI Taxonomy" id="1150626"/>
    <lineage>
        <taxon>Bacteria</taxon>
        <taxon>Pseudomonadati</taxon>
        <taxon>Pseudomonadota</taxon>
        <taxon>Alphaproteobacteria</taxon>
        <taxon>Rhodospirillales</taxon>
        <taxon>Rhodospirillaceae</taxon>
        <taxon>Magnetospirillum</taxon>
    </lineage>
</organism>
<dbReference type="STRING" id="1150626.PHAMO_210197"/>
<feature type="domain" description="L,D-TPase catalytic" evidence="1">
    <location>
        <begin position="18"/>
        <end position="141"/>
    </location>
</feature>